<name>A0A8J3ZLW4_9ACTN</name>
<reference evidence="2" key="1">
    <citation type="submission" date="2021-01" db="EMBL/GenBank/DDBJ databases">
        <title>Whole genome shotgun sequence of Virgisporangium aurantiacum NBRC 16421.</title>
        <authorList>
            <person name="Komaki H."/>
            <person name="Tamura T."/>
        </authorList>
    </citation>
    <scope>NUCLEOTIDE SEQUENCE</scope>
    <source>
        <strain evidence="2">NBRC 16421</strain>
    </source>
</reference>
<dbReference type="Proteomes" id="UP000612585">
    <property type="component" value="Unassembled WGS sequence"/>
</dbReference>
<keyword evidence="3" id="KW-1185">Reference proteome</keyword>
<gene>
    <name evidence="2" type="ORF">Vau01_113160</name>
</gene>
<comment type="caution">
    <text evidence="2">The sequence shown here is derived from an EMBL/GenBank/DDBJ whole genome shotgun (WGS) entry which is preliminary data.</text>
</comment>
<keyword evidence="1" id="KW-0812">Transmembrane</keyword>
<sequence length="111" mass="11153">MSLWSTDSLLSIGSHGSVLSIGSVGSIASIGSIGSAGSILSVGSALSTGSALSWRSHWSLLSDHAFGTAMKSRSGANAVIGPPAMFAAVAIAAYAGYLLTRHRHRRGPAAD</sequence>
<proteinExistence type="predicted"/>
<evidence type="ECO:0000313" key="3">
    <source>
        <dbReference type="Proteomes" id="UP000612585"/>
    </source>
</evidence>
<accession>A0A8J3ZLW4</accession>
<keyword evidence="1" id="KW-1133">Transmembrane helix</keyword>
<evidence type="ECO:0000313" key="2">
    <source>
        <dbReference type="EMBL" id="GIJ63800.1"/>
    </source>
</evidence>
<feature type="transmembrane region" description="Helical" evidence="1">
    <location>
        <begin position="80"/>
        <end position="99"/>
    </location>
</feature>
<protein>
    <submittedName>
        <fullName evidence="2">Uncharacterized protein</fullName>
    </submittedName>
</protein>
<evidence type="ECO:0000256" key="1">
    <source>
        <dbReference type="SAM" id="Phobius"/>
    </source>
</evidence>
<dbReference type="AlphaFoldDB" id="A0A8J3ZLW4"/>
<organism evidence="2 3">
    <name type="scientific">Virgisporangium aurantiacum</name>
    <dbReference type="NCBI Taxonomy" id="175570"/>
    <lineage>
        <taxon>Bacteria</taxon>
        <taxon>Bacillati</taxon>
        <taxon>Actinomycetota</taxon>
        <taxon>Actinomycetes</taxon>
        <taxon>Micromonosporales</taxon>
        <taxon>Micromonosporaceae</taxon>
        <taxon>Virgisporangium</taxon>
    </lineage>
</organism>
<keyword evidence="1" id="KW-0472">Membrane</keyword>
<dbReference type="EMBL" id="BOPG01000102">
    <property type="protein sequence ID" value="GIJ63800.1"/>
    <property type="molecule type" value="Genomic_DNA"/>
</dbReference>